<feature type="region of interest" description="Disordered" evidence="1">
    <location>
        <begin position="380"/>
        <end position="400"/>
    </location>
</feature>
<name>A0A8H6R4G0_9PEZI</name>
<protein>
    <submittedName>
        <fullName evidence="3">Chanoclavine-I aldehyde reductase fgaOx3</fullName>
    </submittedName>
</protein>
<evidence type="ECO:0000313" key="4">
    <source>
        <dbReference type="Proteomes" id="UP000660729"/>
    </source>
</evidence>
<dbReference type="InterPro" id="IPR001155">
    <property type="entry name" value="OxRdtase_FMN_N"/>
</dbReference>
<comment type="caution">
    <text evidence="3">The sequence shown here is derived from an EMBL/GenBank/DDBJ whole genome shotgun (WGS) entry which is preliminary data.</text>
</comment>
<feature type="domain" description="NADH:flavin oxidoreductase/NADH oxidase N-terminal" evidence="2">
    <location>
        <begin position="9"/>
        <end position="342"/>
    </location>
</feature>
<dbReference type="Gene3D" id="3.20.20.70">
    <property type="entry name" value="Aldolase class I"/>
    <property type="match status" value="1"/>
</dbReference>
<dbReference type="PANTHER" id="PTHR22893">
    <property type="entry name" value="NADH OXIDOREDUCTASE-RELATED"/>
    <property type="match status" value="1"/>
</dbReference>
<dbReference type="EMBL" id="JABCIY010000344">
    <property type="protein sequence ID" value="KAF7185004.1"/>
    <property type="molecule type" value="Genomic_DNA"/>
</dbReference>
<dbReference type="OrthoDB" id="276546at2759"/>
<dbReference type="CDD" id="cd02933">
    <property type="entry name" value="OYE_like_FMN"/>
    <property type="match status" value="1"/>
</dbReference>
<dbReference type="GO" id="GO:0003959">
    <property type="term" value="F:NADPH dehydrogenase activity"/>
    <property type="evidence" value="ECO:0007669"/>
    <property type="project" value="TreeGrafter"/>
</dbReference>
<dbReference type="Pfam" id="PF00724">
    <property type="entry name" value="Oxidored_FMN"/>
    <property type="match status" value="1"/>
</dbReference>
<dbReference type="GO" id="GO:0010181">
    <property type="term" value="F:FMN binding"/>
    <property type="evidence" value="ECO:0007669"/>
    <property type="project" value="InterPro"/>
</dbReference>
<sequence length="400" mass="45215">MGSMPQSSKLFEALKIGNVTLDHRIVMAPLTRFRNSDEHVILPMAQEYYEQRACVPGTLIISEASVISKRASGYANIPGIWNKEQITAWKAVVDRVHKSGSYIYLQLWALGRVADPTIKQKEGTGDVVSSSPTPYQEGAAIPRALTEEEIQQYIRDYASAAEAGVHEAGFDGVEIHAANGYLIDQFTQDTCNKRTDKWGGSIENRARFALEVTKAVVQAVGSEKTAIRLSPFSPFQGMKMEDPVPQFNYLVSKLKELKLSYLHLVESRITGNADVEATEKIDPFIQIYGNVSPVLLAGGFTPESAKRAVDEEYKDVDMGIVFGRYFIPNPDLVYRVKKGIELRMYERDTFYTPKQAKGYIDWPFRRSLLRRRGGRSRRLFRGDRSGRREGRRTRYQARLV</sequence>
<dbReference type="PANTHER" id="PTHR22893:SF91">
    <property type="entry name" value="NADPH DEHYDROGENASE 2-RELATED"/>
    <property type="match status" value="1"/>
</dbReference>
<dbReference type="AlphaFoldDB" id="A0A8H6R4G0"/>
<feature type="compositionally biased region" description="Basic residues" evidence="1">
    <location>
        <begin position="389"/>
        <end position="400"/>
    </location>
</feature>
<dbReference type="InterPro" id="IPR045247">
    <property type="entry name" value="Oye-like"/>
</dbReference>
<dbReference type="Proteomes" id="UP000660729">
    <property type="component" value="Unassembled WGS sequence"/>
</dbReference>
<organism evidence="3 4">
    <name type="scientific">Pseudocercospora fuligena</name>
    <dbReference type="NCBI Taxonomy" id="685502"/>
    <lineage>
        <taxon>Eukaryota</taxon>
        <taxon>Fungi</taxon>
        <taxon>Dikarya</taxon>
        <taxon>Ascomycota</taxon>
        <taxon>Pezizomycotina</taxon>
        <taxon>Dothideomycetes</taxon>
        <taxon>Dothideomycetidae</taxon>
        <taxon>Mycosphaerellales</taxon>
        <taxon>Mycosphaerellaceae</taxon>
        <taxon>Pseudocercospora</taxon>
    </lineage>
</organism>
<reference evidence="3" key="1">
    <citation type="submission" date="2020-04" db="EMBL/GenBank/DDBJ databases">
        <title>Draft genome resource of the tomato pathogen Pseudocercospora fuligena.</title>
        <authorList>
            <person name="Zaccaron A."/>
        </authorList>
    </citation>
    <scope>NUCLEOTIDE SEQUENCE</scope>
    <source>
        <strain evidence="3">PF001</strain>
    </source>
</reference>
<gene>
    <name evidence="3" type="ORF">HII31_13627</name>
</gene>
<keyword evidence="4" id="KW-1185">Reference proteome</keyword>
<dbReference type="SUPFAM" id="SSF51395">
    <property type="entry name" value="FMN-linked oxidoreductases"/>
    <property type="match status" value="1"/>
</dbReference>
<evidence type="ECO:0000259" key="2">
    <source>
        <dbReference type="Pfam" id="PF00724"/>
    </source>
</evidence>
<evidence type="ECO:0000256" key="1">
    <source>
        <dbReference type="SAM" id="MobiDB-lite"/>
    </source>
</evidence>
<evidence type="ECO:0000313" key="3">
    <source>
        <dbReference type="EMBL" id="KAF7185004.1"/>
    </source>
</evidence>
<accession>A0A8H6R4G0</accession>
<proteinExistence type="predicted"/>
<dbReference type="InterPro" id="IPR013785">
    <property type="entry name" value="Aldolase_TIM"/>
</dbReference>
<dbReference type="FunFam" id="3.20.20.70:FF:000138">
    <property type="entry name" value="NADPH dehydrogenase 1"/>
    <property type="match status" value="1"/>
</dbReference>